<name>A0ABU6DHQ4_9BACL</name>
<dbReference type="Gene3D" id="3.40.50.150">
    <property type="entry name" value="Vaccinia Virus protein VP39"/>
    <property type="match status" value="1"/>
</dbReference>
<comment type="caution">
    <text evidence="1">The sequence shown here is derived from an EMBL/GenBank/DDBJ whole genome shotgun (WGS) entry which is preliminary data.</text>
</comment>
<dbReference type="EMBL" id="JAROBY010000045">
    <property type="protein sequence ID" value="MEB4797199.1"/>
    <property type="molecule type" value="Genomic_DNA"/>
</dbReference>
<evidence type="ECO:0000313" key="2">
    <source>
        <dbReference type="Proteomes" id="UP001355653"/>
    </source>
</evidence>
<organism evidence="1 2">
    <name type="scientific">Paenibacillus chondroitinus</name>
    <dbReference type="NCBI Taxonomy" id="59842"/>
    <lineage>
        <taxon>Bacteria</taxon>
        <taxon>Bacillati</taxon>
        <taxon>Bacillota</taxon>
        <taxon>Bacilli</taxon>
        <taxon>Bacillales</taxon>
        <taxon>Paenibacillaceae</taxon>
        <taxon>Paenibacillus</taxon>
    </lineage>
</organism>
<dbReference type="RefSeq" id="WP_127449864.1">
    <property type="nucleotide sequence ID" value="NZ_JAROBY010000045.1"/>
</dbReference>
<protein>
    <submittedName>
        <fullName evidence="1">Uncharacterized protein</fullName>
    </submittedName>
</protein>
<evidence type="ECO:0000313" key="1">
    <source>
        <dbReference type="EMBL" id="MEB4797199.1"/>
    </source>
</evidence>
<gene>
    <name evidence="1" type="ORF">P5G65_25160</name>
</gene>
<proteinExistence type="predicted"/>
<accession>A0ABU6DHQ4</accession>
<reference evidence="1 2" key="1">
    <citation type="submission" date="2023-03" db="EMBL/GenBank/DDBJ databases">
        <title>Bacillus Genome Sequencing.</title>
        <authorList>
            <person name="Dunlap C."/>
        </authorList>
    </citation>
    <scope>NUCLEOTIDE SEQUENCE [LARGE SCALE GENOMIC DNA]</scope>
    <source>
        <strain evidence="1 2">NRS-1351</strain>
    </source>
</reference>
<dbReference type="Proteomes" id="UP001355653">
    <property type="component" value="Unassembled WGS sequence"/>
</dbReference>
<dbReference type="SUPFAM" id="SSF53335">
    <property type="entry name" value="S-adenosyl-L-methionine-dependent methyltransferases"/>
    <property type="match status" value="1"/>
</dbReference>
<sequence>MSLGNFGDVWKHAVLIELIDQIFKNKGKLHYVETHGSVMKGRVGSSNSGKDGIYQILKNFEVNCLNTNYINLQNFPTKISDDFDYYSSWGHIYKHLNKIINLKHNIIMDICEIEKEKYTNVINDINNASWNVNYKNIDGFKYLEELISRKCKPDIVFIDPFWKNIKLEGEFKDPNNNILLWDYVYVANAIKTMNDAKIDFIIWYPLYKNKMRDEVSEFKEMLSSLTLVNYQYDNGGKPSSQFMYETGMLFSKNLATFIPNIKQELSYFNNSINSWRVEKSFA</sequence>
<dbReference type="InterPro" id="IPR029063">
    <property type="entry name" value="SAM-dependent_MTases_sf"/>
</dbReference>
<keyword evidence="2" id="KW-1185">Reference proteome</keyword>